<protein>
    <submittedName>
        <fullName evidence="1">Uncharacterized protein</fullName>
    </submittedName>
</protein>
<dbReference type="Proteomes" id="UP000002218">
    <property type="component" value="Chromosome"/>
</dbReference>
<name>C8X8V8_NAKMY</name>
<dbReference type="eggNOG" id="ENOG5033HPY">
    <property type="taxonomic scope" value="Bacteria"/>
</dbReference>
<keyword evidence="2" id="KW-1185">Reference proteome</keyword>
<evidence type="ECO:0000313" key="2">
    <source>
        <dbReference type="Proteomes" id="UP000002218"/>
    </source>
</evidence>
<reference evidence="1 2" key="2">
    <citation type="journal article" date="2010" name="Stand. Genomic Sci.">
        <title>Complete genome sequence of Nakamurella multipartita type strain (Y-104).</title>
        <authorList>
            <person name="Tice H."/>
            <person name="Mayilraj S."/>
            <person name="Sims D."/>
            <person name="Lapidus A."/>
            <person name="Nolan M."/>
            <person name="Lucas S."/>
            <person name="Glavina Del Rio T."/>
            <person name="Copeland A."/>
            <person name="Cheng J.F."/>
            <person name="Meincke L."/>
            <person name="Bruce D."/>
            <person name="Goodwin L."/>
            <person name="Pitluck S."/>
            <person name="Ivanova N."/>
            <person name="Mavromatis K."/>
            <person name="Ovchinnikova G."/>
            <person name="Pati A."/>
            <person name="Chen A."/>
            <person name="Palaniappan K."/>
            <person name="Land M."/>
            <person name="Hauser L."/>
            <person name="Chang Y.J."/>
            <person name="Jeffries C.D."/>
            <person name="Detter J.C."/>
            <person name="Brettin T."/>
            <person name="Rohde M."/>
            <person name="Goker M."/>
            <person name="Bristow J."/>
            <person name="Eisen J.A."/>
            <person name="Markowitz V."/>
            <person name="Hugenholtz P."/>
            <person name="Kyrpides N.C."/>
            <person name="Klenk H.P."/>
            <person name="Chen F."/>
        </authorList>
    </citation>
    <scope>NUCLEOTIDE SEQUENCE [LARGE SCALE GENOMIC DNA]</scope>
    <source>
        <strain evidence="2">ATCC 700099 / DSM 44233 / CIP 104796 / JCM 9543 / NBRC 105858 / Y-104</strain>
    </source>
</reference>
<dbReference type="EMBL" id="CP001737">
    <property type="protein sequence ID" value="ACV81056.1"/>
    <property type="molecule type" value="Genomic_DNA"/>
</dbReference>
<dbReference type="OrthoDB" id="3618826at2"/>
<dbReference type="STRING" id="479431.Namu_4780"/>
<sequence length="153" mass="16786">MGASGWSYVTPYSEDPTVWLGRLHREVLASGDYYWGDEEVPRPSTMEQLSALFEQDEDLACEGTHTILDIWQVAPPGVRPAGNDIFGTLISLNEDEVRLMFGTDRPDEELFRSVDPANCGPDAVPAVRGSGYYTPLFRAGVPVAYAVWGVSGD</sequence>
<dbReference type="KEGG" id="nml:Namu_4780"/>
<dbReference type="HOGENOM" id="CLU_1676814_0_0_11"/>
<reference evidence="2" key="1">
    <citation type="submission" date="2009-09" db="EMBL/GenBank/DDBJ databases">
        <title>The complete genome of Nakamurella multipartita DSM 44233.</title>
        <authorList>
            <consortium name="US DOE Joint Genome Institute (JGI-PGF)"/>
            <person name="Lucas S."/>
            <person name="Copeland A."/>
            <person name="Lapidus A."/>
            <person name="Glavina del Rio T."/>
            <person name="Dalin E."/>
            <person name="Tice H."/>
            <person name="Bruce D."/>
            <person name="Goodwin L."/>
            <person name="Pitluck S."/>
            <person name="Kyrpides N."/>
            <person name="Mavromatis K."/>
            <person name="Ivanova N."/>
            <person name="Ovchinnikova G."/>
            <person name="Sims D."/>
            <person name="Meincke L."/>
            <person name="Brettin T."/>
            <person name="Detter J.C."/>
            <person name="Han C."/>
            <person name="Larimer F."/>
            <person name="Land M."/>
            <person name="Hauser L."/>
            <person name="Markowitz V."/>
            <person name="Cheng J.-F."/>
            <person name="Hugenholtz P."/>
            <person name="Woyke T."/>
            <person name="Wu D."/>
            <person name="Klenk H.-P."/>
            <person name="Eisen J.A."/>
        </authorList>
    </citation>
    <scope>NUCLEOTIDE SEQUENCE [LARGE SCALE GENOMIC DNA]</scope>
    <source>
        <strain evidence="2">ATCC 700099 / DSM 44233 / CIP 104796 / JCM 9543 / NBRC 105858 / Y-104</strain>
    </source>
</reference>
<organism evidence="1 2">
    <name type="scientific">Nakamurella multipartita (strain ATCC 700099 / DSM 44233 / CIP 104796 / JCM 9543 / NBRC 105858 / Y-104)</name>
    <name type="common">Microsphaera multipartita</name>
    <dbReference type="NCBI Taxonomy" id="479431"/>
    <lineage>
        <taxon>Bacteria</taxon>
        <taxon>Bacillati</taxon>
        <taxon>Actinomycetota</taxon>
        <taxon>Actinomycetes</taxon>
        <taxon>Nakamurellales</taxon>
        <taxon>Nakamurellaceae</taxon>
        <taxon>Nakamurella</taxon>
    </lineage>
</organism>
<gene>
    <name evidence="1" type="ordered locus">Namu_4780</name>
</gene>
<dbReference type="AlphaFoldDB" id="C8X8V8"/>
<dbReference type="RefSeq" id="WP_015749867.1">
    <property type="nucleotide sequence ID" value="NC_013235.1"/>
</dbReference>
<accession>C8X8V8</accession>
<dbReference type="InParanoid" id="C8X8V8"/>
<evidence type="ECO:0000313" key="1">
    <source>
        <dbReference type="EMBL" id="ACV81056.1"/>
    </source>
</evidence>
<proteinExistence type="predicted"/>